<keyword evidence="3" id="KW-0812">Transmembrane</keyword>
<dbReference type="GO" id="GO:0097192">
    <property type="term" value="P:extrinsic apoptotic signaling pathway in absence of ligand"/>
    <property type="evidence" value="ECO:0007669"/>
    <property type="project" value="TreeGrafter"/>
</dbReference>
<dbReference type="InterPro" id="IPR036834">
    <property type="entry name" value="Bcl-2-like_sf"/>
</dbReference>
<dbReference type="GO" id="GO:0008630">
    <property type="term" value="P:intrinsic apoptotic signaling pathway in response to DNA damage"/>
    <property type="evidence" value="ECO:0007669"/>
    <property type="project" value="TreeGrafter"/>
</dbReference>
<dbReference type="GO" id="GO:0001836">
    <property type="term" value="P:release of cytochrome c from mitochondria"/>
    <property type="evidence" value="ECO:0007669"/>
    <property type="project" value="TreeGrafter"/>
</dbReference>
<dbReference type="SMART" id="SM00337">
    <property type="entry name" value="BCL"/>
    <property type="match status" value="1"/>
</dbReference>
<dbReference type="EMBL" id="JABXBU010000012">
    <property type="protein sequence ID" value="KAF8788502.1"/>
    <property type="molecule type" value="Genomic_DNA"/>
</dbReference>
<evidence type="ECO:0000313" key="5">
    <source>
        <dbReference type="EMBL" id="KAF8788502.1"/>
    </source>
</evidence>
<dbReference type="InterPro" id="IPR002475">
    <property type="entry name" value="Bcl2-like"/>
</dbReference>
<name>A0A8T0FDV2_ARGBR</name>
<protein>
    <submittedName>
        <fullName evidence="5">Apoptosis regulator Bcl-2 like protein</fullName>
    </submittedName>
</protein>
<dbReference type="PROSITE" id="PS50062">
    <property type="entry name" value="BCL2_FAMILY"/>
    <property type="match status" value="1"/>
</dbReference>
<dbReference type="Proteomes" id="UP000807504">
    <property type="component" value="Unassembled WGS sequence"/>
</dbReference>
<evidence type="ECO:0000313" key="6">
    <source>
        <dbReference type="Proteomes" id="UP000807504"/>
    </source>
</evidence>
<comment type="caution">
    <text evidence="5">The sequence shown here is derived from an EMBL/GenBank/DDBJ whole genome shotgun (WGS) entry which is preliminary data.</text>
</comment>
<organism evidence="5 6">
    <name type="scientific">Argiope bruennichi</name>
    <name type="common">Wasp spider</name>
    <name type="synonym">Aranea bruennichi</name>
    <dbReference type="NCBI Taxonomy" id="94029"/>
    <lineage>
        <taxon>Eukaryota</taxon>
        <taxon>Metazoa</taxon>
        <taxon>Ecdysozoa</taxon>
        <taxon>Arthropoda</taxon>
        <taxon>Chelicerata</taxon>
        <taxon>Arachnida</taxon>
        <taxon>Araneae</taxon>
        <taxon>Araneomorphae</taxon>
        <taxon>Entelegynae</taxon>
        <taxon>Araneoidea</taxon>
        <taxon>Araneidae</taxon>
        <taxon>Argiope</taxon>
    </lineage>
</organism>
<dbReference type="InterPro" id="IPR046371">
    <property type="entry name" value="Bcl-2_BH1-3"/>
</dbReference>
<gene>
    <name evidence="5" type="ORF">HNY73_006535</name>
</gene>
<reference evidence="5" key="2">
    <citation type="submission" date="2020-06" db="EMBL/GenBank/DDBJ databases">
        <authorList>
            <person name="Sheffer M."/>
        </authorList>
    </citation>
    <scope>NUCLEOTIDE SEQUENCE</scope>
</reference>
<accession>A0A8T0FDV2</accession>
<dbReference type="Gene3D" id="1.10.437.10">
    <property type="entry name" value="Blc2-like"/>
    <property type="match status" value="1"/>
</dbReference>
<dbReference type="PANTHER" id="PTHR11256">
    <property type="entry name" value="BCL-2 RELATED"/>
    <property type="match status" value="1"/>
</dbReference>
<evidence type="ECO:0000259" key="4">
    <source>
        <dbReference type="SMART" id="SM00337"/>
    </source>
</evidence>
<evidence type="ECO:0000256" key="3">
    <source>
        <dbReference type="SAM" id="Phobius"/>
    </source>
</evidence>
<dbReference type="Pfam" id="PF00452">
    <property type="entry name" value="Bcl-2"/>
    <property type="match status" value="1"/>
</dbReference>
<evidence type="ECO:0000256" key="2">
    <source>
        <dbReference type="ARBA" id="ARBA00022703"/>
    </source>
</evidence>
<feature type="domain" description="Bcl-2 Bcl-2 homology region 1-3" evidence="4">
    <location>
        <begin position="90"/>
        <end position="188"/>
    </location>
</feature>
<proteinExistence type="inferred from homology"/>
<keyword evidence="3" id="KW-1133">Transmembrane helix</keyword>
<dbReference type="GO" id="GO:0005741">
    <property type="term" value="C:mitochondrial outer membrane"/>
    <property type="evidence" value="ECO:0007669"/>
    <property type="project" value="TreeGrafter"/>
</dbReference>
<dbReference type="GO" id="GO:0042981">
    <property type="term" value="P:regulation of apoptotic process"/>
    <property type="evidence" value="ECO:0007669"/>
    <property type="project" value="InterPro"/>
</dbReference>
<dbReference type="InterPro" id="IPR026298">
    <property type="entry name" value="Bcl-2_fam"/>
</dbReference>
<dbReference type="GO" id="GO:0051400">
    <property type="term" value="F:BH domain binding"/>
    <property type="evidence" value="ECO:0007669"/>
    <property type="project" value="TreeGrafter"/>
</dbReference>
<dbReference type="AlphaFoldDB" id="A0A8T0FDV2"/>
<evidence type="ECO:0000256" key="1">
    <source>
        <dbReference type="ARBA" id="ARBA00009458"/>
    </source>
</evidence>
<sequence length="224" mass="25513">MAVPVYVAEEIAVGRCVFQNFVHEEFEEEGVPDEILEEVAEEILEENELQNDHSSAAHHYVDENFAHALHHVGGESPFVIQSSRIIGATIREIANEFAQSRERQRIKEEADKVNLSTINYQGFYTILEEVFRQGVNKYNVVALFYFCADVLIKCVKSQLKDIGIKLFKWAIQYIVNRVCAWVARHGGWEKAIKHTFNNNGQYIVIGAAVGICAVGCFILYKWNS</sequence>
<feature type="transmembrane region" description="Helical" evidence="3">
    <location>
        <begin position="202"/>
        <end position="220"/>
    </location>
</feature>
<keyword evidence="3" id="KW-0472">Membrane</keyword>
<dbReference type="SUPFAM" id="SSF56854">
    <property type="entry name" value="Bcl-2 inhibitors of programmed cell death"/>
    <property type="match status" value="1"/>
</dbReference>
<dbReference type="PRINTS" id="PR01862">
    <property type="entry name" value="BCL2FAMILY"/>
</dbReference>
<reference evidence="5" key="1">
    <citation type="journal article" date="2020" name="bioRxiv">
        <title>Chromosome-level reference genome of the European wasp spider Argiope bruennichi: a resource for studies on range expansion and evolutionary adaptation.</title>
        <authorList>
            <person name="Sheffer M.M."/>
            <person name="Hoppe A."/>
            <person name="Krehenwinkel H."/>
            <person name="Uhl G."/>
            <person name="Kuss A.W."/>
            <person name="Jensen L."/>
            <person name="Jensen C."/>
            <person name="Gillespie R.G."/>
            <person name="Hoff K.J."/>
            <person name="Prost S."/>
        </authorList>
    </citation>
    <scope>NUCLEOTIDE SEQUENCE</scope>
</reference>
<comment type="similarity">
    <text evidence="1">Belongs to the Bcl-2 family.</text>
</comment>
<dbReference type="PANTHER" id="PTHR11256:SF21">
    <property type="entry name" value="BCL-2 BCL-2 HOMOLOGY REGION 1-3 DOMAIN-CONTAINING PROTEIN"/>
    <property type="match status" value="1"/>
</dbReference>
<keyword evidence="6" id="KW-1185">Reference proteome</keyword>
<keyword evidence="2" id="KW-0053">Apoptosis</keyword>